<keyword evidence="3" id="KW-0964">Secreted</keyword>
<feature type="chain" id="PRO_5040461273" evidence="5">
    <location>
        <begin position="22"/>
        <end position="273"/>
    </location>
</feature>
<dbReference type="PANTHER" id="PTHR33353">
    <property type="entry name" value="PUTATIVE (AFU_ORTHOLOGUE AFUA_1G12560)-RELATED"/>
    <property type="match status" value="1"/>
</dbReference>
<feature type="signal peptide" evidence="5">
    <location>
        <begin position="1"/>
        <end position="21"/>
    </location>
</feature>
<comment type="caution">
    <text evidence="7">The sequence shown here is derived from an EMBL/GenBank/DDBJ whole genome shotgun (WGS) entry which is preliminary data.</text>
</comment>
<keyword evidence="5" id="KW-0732">Signal</keyword>
<dbReference type="PANTHER" id="PTHR33353:SF34">
    <property type="entry name" value="ENDO-BETA-1,4-GLUCANASE D"/>
    <property type="match status" value="1"/>
</dbReference>
<evidence type="ECO:0000256" key="2">
    <source>
        <dbReference type="ARBA" id="ARBA00004613"/>
    </source>
</evidence>
<evidence type="ECO:0000313" key="8">
    <source>
        <dbReference type="Proteomes" id="UP000700596"/>
    </source>
</evidence>
<evidence type="ECO:0000256" key="4">
    <source>
        <dbReference type="ARBA" id="ARBA00023157"/>
    </source>
</evidence>
<reference evidence="7" key="1">
    <citation type="journal article" date="2021" name="Nat. Commun.">
        <title>Genetic determinants of endophytism in the Arabidopsis root mycobiome.</title>
        <authorList>
            <person name="Mesny F."/>
            <person name="Miyauchi S."/>
            <person name="Thiergart T."/>
            <person name="Pickel B."/>
            <person name="Atanasova L."/>
            <person name="Karlsson M."/>
            <person name="Huettel B."/>
            <person name="Barry K.W."/>
            <person name="Haridas S."/>
            <person name="Chen C."/>
            <person name="Bauer D."/>
            <person name="Andreopoulos W."/>
            <person name="Pangilinan J."/>
            <person name="LaButti K."/>
            <person name="Riley R."/>
            <person name="Lipzen A."/>
            <person name="Clum A."/>
            <person name="Drula E."/>
            <person name="Henrissat B."/>
            <person name="Kohler A."/>
            <person name="Grigoriev I.V."/>
            <person name="Martin F.M."/>
            <person name="Hacquard S."/>
        </authorList>
    </citation>
    <scope>NUCLEOTIDE SEQUENCE</scope>
    <source>
        <strain evidence="7">MPI-CAGE-CH-0243</strain>
    </source>
</reference>
<comment type="subcellular location">
    <subcellularLocation>
        <location evidence="2">Secreted</location>
    </subcellularLocation>
</comment>
<dbReference type="OrthoDB" id="4849160at2759"/>
<feature type="domain" description="Auxiliary Activity family 9 catalytic" evidence="6">
    <location>
        <begin position="22"/>
        <end position="243"/>
    </location>
</feature>
<keyword evidence="8" id="KW-1185">Reference proteome</keyword>
<keyword evidence="7" id="KW-0378">Hydrolase</keyword>
<dbReference type="GO" id="GO:0016787">
    <property type="term" value="F:hydrolase activity"/>
    <property type="evidence" value="ECO:0007669"/>
    <property type="project" value="UniProtKB-KW"/>
</dbReference>
<dbReference type="InterPro" id="IPR049892">
    <property type="entry name" value="AA9"/>
</dbReference>
<keyword evidence="4" id="KW-1015">Disulfide bond</keyword>
<protein>
    <submittedName>
        <fullName evidence="7">Glycoside hydrolase</fullName>
    </submittedName>
</protein>
<dbReference type="Proteomes" id="UP000700596">
    <property type="component" value="Unassembled WGS sequence"/>
</dbReference>
<dbReference type="AlphaFoldDB" id="A0A9P9CX58"/>
<sequence length="273" mass="29547">MVFTATTALLVLSSLTAVSLAHSHVDELWVDGVHYPGWNPNPQDPYTDNTPVWYTANVGGNPLLPIHLNQNDIICAKGGSNANISAPIAAGGTVRVRWWQPGEWPVSHHGPVLSYLASCNGPCSTVDPYSLQFVKIAEKGWINDSTYQEGYWAADELRDDDNSWNIVIPAGLQAGEYVLRHEIIALHVAHLGTGAYSPEGAEFYPQCISLNVQGDGTKVITGGQGAKTLYVGNEPGIQIGHLHDTSDHSDYIIPGPAVWAGALRKRFARIFKA</sequence>
<dbReference type="CDD" id="cd21175">
    <property type="entry name" value="LPMO_AA9"/>
    <property type="match status" value="1"/>
</dbReference>
<dbReference type="Pfam" id="PF03443">
    <property type="entry name" value="AA9"/>
    <property type="match status" value="1"/>
</dbReference>
<dbReference type="Gene3D" id="2.70.50.70">
    <property type="match status" value="1"/>
</dbReference>
<evidence type="ECO:0000256" key="3">
    <source>
        <dbReference type="ARBA" id="ARBA00022525"/>
    </source>
</evidence>
<accession>A0A9P9CX58</accession>
<organism evidence="7 8">
    <name type="scientific">Dendryphion nanum</name>
    <dbReference type="NCBI Taxonomy" id="256645"/>
    <lineage>
        <taxon>Eukaryota</taxon>
        <taxon>Fungi</taxon>
        <taxon>Dikarya</taxon>
        <taxon>Ascomycota</taxon>
        <taxon>Pezizomycotina</taxon>
        <taxon>Dothideomycetes</taxon>
        <taxon>Pleosporomycetidae</taxon>
        <taxon>Pleosporales</taxon>
        <taxon>Torulaceae</taxon>
        <taxon>Dendryphion</taxon>
    </lineage>
</organism>
<dbReference type="InterPro" id="IPR005103">
    <property type="entry name" value="AA9_LPMO"/>
</dbReference>
<evidence type="ECO:0000256" key="5">
    <source>
        <dbReference type="SAM" id="SignalP"/>
    </source>
</evidence>
<evidence type="ECO:0000259" key="6">
    <source>
        <dbReference type="Pfam" id="PF03443"/>
    </source>
</evidence>
<evidence type="ECO:0000256" key="1">
    <source>
        <dbReference type="ARBA" id="ARBA00001973"/>
    </source>
</evidence>
<proteinExistence type="predicted"/>
<dbReference type="EMBL" id="JAGMWT010000037">
    <property type="protein sequence ID" value="KAH7108703.1"/>
    <property type="molecule type" value="Genomic_DNA"/>
</dbReference>
<comment type="cofactor">
    <cofactor evidence="1">
        <name>Cu(2+)</name>
        <dbReference type="ChEBI" id="CHEBI:29036"/>
    </cofactor>
</comment>
<name>A0A9P9CX58_9PLEO</name>
<gene>
    <name evidence="7" type="ORF">B0J11DRAFT_500114</name>
</gene>
<dbReference type="GO" id="GO:0005576">
    <property type="term" value="C:extracellular region"/>
    <property type="evidence" value="ECO:0007669"/>
    <property type="project" value="UniProtKB-SubCell"/>
</dbReference>
<evidence type="ECO:0000313" key="7">
    <source>
        <dbReference type="EMBL" id="KAH7108703.1"/>
    </source>
</evidence>